<keyword evidence="3" id="KW-1185">Reference proteome</keyword>
<dbReference type="Proteomes" id="UP001249020">
    <property type="component" value="Unassembled WGS sequence"/>
</dbReference>
<keyword evidence="1" id="KW-0472">Membrane</keyword>
<protein>
    <submittedName>
        <fullName evidence="2">Uncharacterized protein</fullName>
    </submittedName>
</protein>
<accession>A0AAW8R945</accession>
<feature type="transmembrane region" description="Helical" evidence="1">
    <location>
        <begin position="20"/>
        <end position="42"/>
    </location>
</feature>
<dbReference type="EMBL" id="JAVRIE010000006">
    <property type="protein sequence ID" value="MDT0583708.1"/>
    <property type="molecule type" value="Genomic_DNA"/>
</dbReference>
<dbReference type="AlphaFoldDB" id="A0AAW8R945"/>
<keyword evidence="1" id="KW-1133">Transmembrane helix</keyword>
<organism evidence="2 3">
    <name type="scientific">Brumicola blandensis</name>
    <dbReference type="NCBI Taxonomy" id="3075611"/>
    <lineage>
        <taxon>Bacteria</taxon>
        <taxon>Pseudomonadati</taxon>
        <taxon>Pseudomonadota</taxon>
        <taxon>Gammaproteobacteria</taxon>
        <taxon>Alteromonadales</taxon>
        <taxon>Alteromonadaceae</taxon>
        <taxon>Brumicola</taxon>
    </lineage>
</organism>
<sequence>MSSLIDKITTEPLRHWQRFIKGFCVFMVGVAIWYSDMGISYFNIFDGISDTFINSTKIVALVFLTIGACMSIYGYVQILICRLLPSRVAKQSEEA</sequence>
<evidence type="ECO:0000256" key="1">
    <source>
        <dbReference type="SAM" id="Phobius"/>
    </source>
</evidence>
<reference evidence="2 3" key="1">
    <citation type="submission" date="2023-09" db="EMBL/GenBank/DDBJ databases">
        <authorList>
            <person name="Rey-Velasco X."/>
        </authorList>
    </citation>
    <scope>NUCLEOTIDE SEQUENCE [LARGE SCALE GENOMIC DNA]</scope>
    <source>
        <strain evidence="2 3">W409</strain>
    </source>
</reference>
<proteinExistence type="predicted"/>
<evidence type="ECO:0000313" key="2">
    <source>
        <dbReference type="EMBL" id="MDT0583708.1"/>
    </source>
</evidence>
<keyword evidence="1" id="KW-0812">Transmembrane</keyword>
<comment type="caution">
    <text evidence="2">The sequence shown here is derived from an EMBL/GenBank/DDBJ whole genome shotgun (WGS) entry which is preliminary data.</text>
</comment>
<dbReference type="RefSeq" id="WP_311362477.1">
    <property type="nucleotide sequence ID" value="NZ_JAVRIE010000006.1"/>
</dbReference>
<feature type="transmembrane region" description="Helical" evidence="1">
    <location>
        <begin position="58"/>
        <end position="80"/>
    </location>
</feature>
<gene>
    <name evidence="2" type="ORF">RM544_14255</name>
</gene>
<name>A0AAW8R945_9ALTE</name>
<evidence type="ECO:0000313" key="3">
    <source>
        <dbReference type="Proteomes" id="UP001249020"/>
    </source>
</evidence>